<dbReference type="EMBL" id="BAAAMU010000041">
    <property type="protein sequence ID" value="GAA1649594.1"/>
    <property type="molecule type" value="Genomic_DNA"/>
</dbReference>
<gene>
    <name evidence="2" type="ORF">GCM10009733_053310</name>
</gene>
<reference evidence="2 3" key="1">
    <citation type="journal article" date="2019" name="Int. J. Syst. Evol. Microbiol.">
        <title>The Global Catalogue of Microorganisms (GCM) 10K type strain sequencing project: providing services to taxonomists for standard genome sequencing and annotation.</title>
        <authorList>
            <consortium name="The Broad Institute Genomics Platform"/>
            <consortium name="The Broad Institute Genome Sequencing Center for Infectious Disease"/>
            <person name="Wu L."/>
            <person name="Ma J."/>
        </authorList>
    </citation>
    <scope>NUCLEOTIDE SEQUENCE [LARGE SCALE GENOMIC DNA]</scope>
    <source>
        <strain evidence="2 3">JCM 13929</strain>
    </source>
</reference>
<dbReference type="Proteomes" id="UP001500064">
    <property type="component" value="Unassembled WGS sequence"/>
</dbReference>
<evidence type="ECO:0008006" key="4">
    <source>
        <dbReference type="Google" id="ProtNLM"/>
    </source>
</evidence>
<feature type="signal peptide" evidence="1">
    <location>
        <begin position="1"/>
        <end position="29"/>
    </location>
</feature>
<proteinExistence type="predicted"/>
<keyword evidence="3" id="KW-1185">Reference proteome</keyword>
<protein>
    <recommendedName>
        <fullName evidence="4">Secreted protein</fullName>
    </recommendedName>
</protein>
<evidence type="ECO:0000313" key="2">
    <source>
        <dbReference type="EMBL" id="GAA1649594.1"/>
    </source>
</evidence>
<evidence type="ECO:0000256" key="1">
    <source>
        <dbReference type="SAM" id="SignalP"/>
    </source>
</evidence>
<name>A0ABN2FJK3_9ACTN</name>
<feature type="chain" id="PRO_5046964317" description="Secreted protein" evidence="1">
    <location>
        <begin position="30"/>
        <end position="122"/>
    </location>
</feature>
<sequence length="122" mass="13176">MTPLRRRIAGALLVAAAACSALSIPAAQASTTARHQARADPCWAEPTHRIGGGLIKYEQFGARSLCKPQTWMHWHQVHLECADGGGPAYHGNMTGGTGVSEAWCPKNTFRTNFWVTQGPDHP</sequence>
<organism evidence="2 3">
    <name type="scientific">Nonomuraea maheshkhaliensis</name>
    <dbReference type="NCBI Taxonomy" id="419590"/>
    <lineage>
        <taxon>Bacteria</taxon>
        <taxon>Bacillati</taxon>
        <taxon>Actinomycetota</taxon>
        <taxon>Actinomycetes</taxon>
        <taxon>Streptosporangiales</taxon>
        <taxon>Streptosporangiaceae</taxon>
        <taxon>Nonomuraea</taxon>
    </lineage>
</organism>
<dbReference type="PROSITE" id="PS51257">
    <property type="entry name" value="PROKAR_LIPOPROTEIN"/>
    <property type="match status" value="1"/>
</dbReference>
<comment type="caution">
    <text evidence="2">The sequence shown here is derived from an EMBL/GenBank/DDBJ whole genome shotgun (WGS) entry which is preliminary data.</text>
</comment>
<keyword evidence="1" id="KW-0732">Signal</keyword>
<evidence type="ECO:0000313" key="3">
    <source>
        <dbReference type="Proteomes" id="UP001500064"/>
    </source>
</evidence>
<accession>A0ABN2FJK3</accession>